<keyword evidence="2" id="KW-1185">Reference proteome</keyword>
<name>A0A851GTT3_9BACT</name>
<organism evidence="1 2">
    <name type="scientific">Oceaniferula marina</name>
    <dbReference type="NCBI Taxonomy" id="2748318"/>
    <lineage>
        <taxon>Bacteria</taxon>
        <taxon>Pseudomonadati</taxon>
        <taxon>Verrucomicrobiota</taxon>
        <taxon>Verrucomicrobiia</taxon>
        <taxon>Verrucomicrobiales</taxon>
        <taxon>Verrucomicrobiaceae</taxon>
        <taxon>Oceaniferula</taxon>
    </lineage>
</organism>
<evidence type="ECO:0000313" key="2">
    <source>
        <dbReference type="Proteomes" id="UP000557872"/>
    </source>
</evidence>
<dbReference type="Proteomes" id="UP000557872">
    <property type="component" value="Unassembled WGS sequence"/>
</dbReference>
<reference evidence="1 2" key="1">
    <citation type="submission" date="2020-07" db="EMBL/GenBank/DDBJ databases">
        <title>Roseicoccus Jingziensis gen. nov., sp. nov., isolated from coastal seawater.</title>
        <authorList>
            <person name="Feng X."/>
        </authorList>
    </citation>
    <scope>NUCLEOTIDE SEQUENCE [LARGE SCALE GENOMIC DNA]</scope>
    <source>
        <strain evidence="1 2">N1E253</strain>
    </source>
</reference>
<sequence>MTAEEFVANFKAEKDISLSLYLSDEPTEVSERFKALESAQDKRKAIEGIIDTILTDTYYSILLGLDGAASIGDEQQGYTIHDEEGSVITDAQDGELEGLAWEAFHG</sequence>
<accession>A0A851GTT3</accession>
<dbReference type="RefSeq" id="WP_178935117.1">
    <property type="nucleotide sequence ID" value="NZ_JACBAZ010000025.1"/>
</dbReference>
<proteinExistence type="predicted"/>
<evidence type="ECO:0000313" key="1">
    <source>
        <dbReference type="EMBL" id="NWK57724.1"/>
    </source>
</evidence>
<dbReference type="AlphaFoldDB" id="A0A851GTT3"/>
<gene>
    <name evidence="1" type="ORF">HW115_19050</name>
</gene>
<protein>
    <submittedName>
        <fullName evidence="1">Uncharacterized protein</fullName>
    </submittedName>
</protein>
<comment type="caution">
    <text evidence="1">The sequence shown here is derived from an EMBL/GenBank/DDBJ whole genome shotgun (WGS) entry which is preliminary data.</text>
</comment>
<dbReference type="EMBL" id="JACBAZ010000025">
    <property type="protein sequence ID" value="NWK57724.1"/>
    <property type="molecule type" value="Genomic_DNA"/>
</dbReference>